<dbReference type="Proteomes" id="UP001487740">
    <property type="component" value="Unassembled WGS sequence"/>
</dbReference>
<keyword evidence="1" id="KW-0560">Oxidoreductase</keyword>
<dbReference type="AlphaFoldDB" id="A0AAW0UQK7"/>
<evidence type="ECO:0008006" key="5">
    <source>
        <dbReference type="Google" id="ProtNLM"/>
    </source>
</evidence>
<dbReference type="PANTHER" id="PTHR43539">
    <property type="entry name" value="FLAVIN-BINDING MONOOXYGENASE-LIKE PROTEIN (AFU_ORTHOLOGUE AFUA_4G09220)"/>
    <property type="match status" value="1"/>
</dbReference>
<accession>A0AAW0UQK7</accession>
<dbReference type="Pfam" id="PF13738">
    <property type="entry name" value="Pyr_redox_3"/>
    <property type="match status" value="1"/>
</dbReference>
<evidence type="ECO:0000256" key="1">
    <source>
        <dbReference type="ARBA" id="ARBA00023002"/>
    </source>
</evidence>
<gene>
    <name evidence="3" type="ORF">O3P69_001008</name>
</gene>
<protein>
    <recommendedName>
        <fullName evidence="5">FAD-dependent oxidoreductase domain-containing protein 2</fullName>
    </recommendedName>
</protein>
<dbReference type="PANTHER" id="PTHR43539:SF23">
    <property type="entry name" value="FAD-DEPENDENT OXIDOREDUCTASE DOMAIN-CONTAINING PROTEIN 2"/>
    <property type="match status" value="1"/>
</dbReference>
<feature type="region of interest" description="Disordered" evidence="2">
    <location>
        <begin position="692"/>
        <end position="726"/>
    </location>
</feature>
<dbReference type="FunFam" id="3.50.50.60:FF:000300">
    <property type="entry name" value="FAD-dependent oxidoreductase domain-containing 2"/>
    <property type="match status" value="1"/>
</dbReference>
<feature type="region of interest" description="Disordered" evidence="2">
    <location>
        <begin position="132"/>
        <end position="151"/>
    </location>
</feature>
<reference evidence="3 4" key="1">
    <citation type="submission" date="2023-03" db="EMBL/GenBank/DDBJ databases">
        <title>High-quality genome of Scylla paramamosain provides insights in environmental adaptation.</title>
        <authorList>
            <person name="Zhang L."/>
        </authorList>
    </citation>
    <scope>NUCLEOTIDE SEQUENCE [LARGE SCALE GENOMIC DNA]</scope>
    <source>
        <strain evidence="3">LZ_2023a</strain>
        <tissue evidence="3">Muscle</tissue>
    </source>
</reference>
<evidence type="ECO:0000256" key="2">
    <source>
        <dbReference type="SAM" id="MobiDB-lite"/>
    </source>
</evidence>
<keyword evidence="4" id="KW-1185">Reference proteome</keyword>
<comment type="caution">
    <text evidence="3">The sequence shown here is derived from an EMBL/GenBank/DDBJ whole genome shotgun (WGS) entry which is preliminary data.</text>
</comment>
<evidence type="ECO:0000313" key="3">
    <source>
        <dbReference type="EMBL" id="KAK8401483.1"/>
    </source>
</evidence>
<dbReference type="InterPro" id="IPR050982">
    <property type="entry name" value="Auxin_biosynth/cation_transpt"/>
</dbReference>
<dbReference type="InterPro" id="IPR036188">
    <property type="entry name" value="FAD/NAD-bd_sf"/>
</dbReference>
<dbReference type="SUPFAM" id="SSF51905">
    <property type="entry name" value="FAD/NAD(P)-binding domain"/>
    <property type="match status" value="1"/>
</dbReference>
<dbReference type="GO" id="GO:0050660">
    <property type="term" value="F:flavin adenine dinucleotide binding"/>
    <property type="evidence" value="ECO:0007669"/>
    <property type="project" value="TreeGrafter"/>
</dbReference>
<evidence type="ECO:0000313" key="4">
    <source>
        <dbReference type="Proteomes" id="UP001487740"/>
    </source>
</evidence>
<proteinExistence type="predicted"/>
<name>A0AAW0UQK7_SCYPA</name>
<dbReference type="GO" id="GO:0005788">
    <property type="term" value="C:endoplasmic reticulum lumen"/>
    <property type="evidence" value="ECO:0007669"/>
    <property type="project" value="TreeGrafter"/>
</dbReference>
<dbReference type="Gene3D" id="3.50.50.60">
    <property type="entry name" value="FAD/NAD(P)-binding domain"/>
    <property type="match status" value="1"/>
</dbReference>
<organism evidence="3 4">
    <name type="scientific">Scylla paramamosain</name>
    <name type="common">Mud crab</name>
    <dbReference type="NCBI Taxonomy" id="85552"/>
    <lineage>
        <taxon>Eukaryota</taxon>
        <taxon>Metazoa</taxon>
        <taxon>Ecdysozoa</taxon>
        <taxon>Arthropoda</taxon>
        <taxon>Crustacea</taxon>
        <taxon>Multicrustacea</taxon>
        <taxon>Malacostraca</taxon>
        <taxon>Eumalacostraca</taxon>
        <taxon>Eucarida</taxon>
        <taxon>Decapoda</taxon>
        <taxon>Pleocyemata</taxon>
        <taxon>Brachyura</taxon>
        <taxon>Eubrachyura</taxon>
        <taxon>Portunoidea</taxon>
        <taxon>Portunidae</taxon>
        <taxon>Portuninae</taxon>
        <taxon>Scylla</taxon>
    </lineage>
</organism>
<sequence>MLPTSRCPESLGESFTSPTVICKVLCVSCGGGGGGRLGSGEWETRVGSGETGVWSGAQKVCSPSAVMVRGRRTSADTGCCRWSLLPLLLLPLLSLSPCLAERDQPGYRWGTFCTPLGGTTLSSNVPIIQAASSRSTPVTGASSASTRDTRERQTRNFNLRHDWNSLLSHDPSLLFKHFSSEFFPEADTMVRYLGEFAGRLGLRVKYNTVVQELQRHHDSTANPKGHFSFRDQHGRRYSCRTVVMATGMSVPSKPNFPGAHYTLGYEKLPLDPAFYEGKNVLILGRGNAAFETADAIYGSTNMVHMVSRSRARLSWNTHYVGDLRAVNNGLLDTYQLKSLDGLVEASVEDMVLEKQNGLIYVQFPWDQKSKNYLQANNGKERKLIKENHFDNFCLREGYDIVLRCLGFKFDFSIFSNSTLPGTSAKKSKYPAVKHTYEAQSVPGLYFAGTATHSLDYRRSAGGFIHGFRYTVRALHRLLEWRLEGRRWPVTSYAIRDLLNVLLKRMNEASGPYQMFGELADVVLLRDGKTRFELLEEFPVHLLAQLEDLTGREAGEVVVMLMEYGPDFSGPEKDTFRMDRSTGDPLEAHRSNFLHPVLYYYKRVPTEAEMMMKWDKTILPKPERIHHVLEDFLTLWTSQQSHILPLRRFLEYVTGNDLRHHYAHTCLSHALTNGLAPQMCGWESGLSIWPSSSVPLHPPDDLSGTPDLSPSPPPPPPPSPPPPKCRIPVTDLRVLSLRQCSATACYSWRRPAVHAHAPDGQTRPPQPATPLAARRKHRSKECGEKRMEYKDKI</sequence>
<dbReference type="GO" id="GO:0036503">
    <property type="term" value="P:ERAD pathway"/>
    <property type="evidence" value="ECO:0007669"/>
    <property type="project" value="TreeGrafter"/>
</dbReference>
<dbReference type="EMBL" id="JARAKH010000008">
    <property type="protein sequence ID" value="KAK8401483.1"/>
    <property type="molecule type" value="Genomic_DNA"/>
</dbReference>
<feature type="compositionally biased region" description="Pro residues" evidence="2">
    <location>
        <begin position="708"/>
        <end position="724"/>
    </location>
</feature>
<feature type="compositionally biased region" description="Basic and acidic residues" evidence="2">
    <location>
        <begin position="779"/>
        <end position="792"/>
    </location>
</feature>
<dbReference type="GO" id="GO:0004497">
    <property type="term" value="F:monooxygenase activity"/>
    <property type="evidence" value="ECO:0007669"/>
    <property type="project" value="TreeGrafter"/>
</dbReference>
<feature type="compositionally biased region" description="Polar residues" evidence="2">
    <location>
        <begin position="132"/>
        <end position="146"/>
    </location>
</feature>
<feature type="region of interest" description="Disordered" evidence="2">
    <location>
        <begin position="754"/>
        <end position="792"/>
    </location>
</feature>